<protein>
    <recommendedName>
        <fullName evidence="3">Lipoprotein</fullName>
    </recommendedName>
</protein>
<reference evidence="1 2" key="1">
    <citation type="submission" date="2024-01" db="EMBL/GenBank/DDBJ databases">
        <title>Hyphobacterium bacterium isolated from marine sediment.</title>
        <authorList>
            <person name="Zhao S."/>
        </authorList>
    </citation>
    <scope>NUCLEOTIDE SEQUENCE [LARGE SCALE GENOMIC DNA]</scope>
    <source>
        <strain evidence="1 2">Y60-23</strain>
    </source>
</reference>
<evidence type="ECO:0008006" key="3">
    <source>
        <dbReference type="Google" id="ProtNLM"/>
    </source>
</evidence>
<gene>
    <name evidence="1" type="ORF">V0U35_10310</name>
</gene>
<keyword evidence="2" id="KW-1185">Reference proteome</keyword>
<dbReference type="EMBL" id="JAZDRO010000004">
    <property type="protein sequence ID" value="MEE2567074.1"/>
    <property type="molecule type" value="Genomic_DNA"/>
</dbReference>
<comment type="caution">
    <text evidence="1">The sequence shown here is derived from an EMBL/GenBank/DDBJ whole genome shotgun (WGS) entry which is preliminary data.</text>
</comment>
<dbReference type="PROSITE" id="PS51257">
    <property type="entry name" value="PROKAR_LIPOPROTEIN"/>
    <property type="match status" value="1"/>
</dbReference>
<evidence type="ECO:0000313" key="2">
    <source>
        <dbReference type="Proteomes" id="UP001310692"/>
    </source>
</evidence>
<accession>A0ABU7LZT5</accession>
<sequence length="113" mass="13229">MKKAVFIPFVFLCGCHFVADSSCYVSLTESRESYINNHQISNLYDDIISLYNSGILNETPIIEDNVIFFYGNCEEIYARFSNLENFHIDEIEKNQYDLARRRSYADPPPLRLE</sequence>
<organism evidence="1 2">
    <name type="scientific">Hyphobacterium marinum</name>
    <dbReference type="NCBI Taxonomy" id="3116574"/>
    <lineage>
        <taxon>Bacteria</taxon>
        <taxon>Pseudomonadati</taxon>
        <taxon>Pseudomonadota</taxon>
        <taxon>Alphaproteobacteria</taxon>
        <taxon>Maricaulales</taxon>
        <taxon>Maricaulaceae</taxon>
        <taxon>Hyphobacterium</taxon>
    </lineage>
</organism>
<name>A0ABU7LZT5_9PROT</name>
<evidence type="ECO:0000313" key="1">
    <source>
        <dbReference type="EMBL" id="MEE2567074.1"/>
    </source>
</evidence>
<dbReference type="Proteomes" id="UP001310692">
    <property type="component" value="Unassembled WGS sequence"/>
</dbReference>
<proteinExistence type="predicted"/>
<dbReference type="RefSeq" id="WP_330196633.1">
    <property type="nucleotide sequence ID" value="NZ_JAZDRO010000004.1"/>
</dbReference>